<evidence type="ECO:0000313" key="2">
    <source>
        <dbReference type="EMBL" id="RXH40627.1"/>
    </source>
</evidence>
<feature type="transmembrane region" description="Helical" evidence="1">
    <location>
        <begin position="48"/>
        <end position="65"/>
    </location>
</feature>
<proteinExistence type="predicted"/>
<comment type="caution">
    <text evidence="2">The sequence shown here is derived from an EMBL/GenBank/DDBJ whole genome shotgun (WGS) entry which is preliminary data.</text>
</comment>
<name>A0A4Q0SM25_9BRAD</name>
<reference evidence="2 3" key="1">
    <citation type="submission" date="2015-04" db="EMBL/GenBank/DDBJ databases">
        <title>Comparative genomics of rhizobia nodulating Arachis hypogaea in China.</title>
        <authorList>
            <person name="Li Y."/>
        </authorList>
    </citation>
    <scope>NUCLEOTIDE SEQUENCE [LARGE SCALE GENOMIC DNA]</scope>
    <source>
        <strain evidence="2 3">CCBAU 51787</strain>
    </source>
</reference>
<dbReference type="RefSeq" id="WP_128935790.1">
    <property type="nucleotide sequence ID" value="NZ_CP022221.1"/>
</dbReference>
<keyword evidence="1" id="KW-0472">Membrane</keyword>
<keyword evidence="1" id="KW-0812">Transmembrane</keyword>
<dbReference type="EMBL" id="LBJM01000036">
    <property type="protein sequence ID" value="RXH40627.1"/>
    <property type="molecule type" value="Genomic_DNA"/>
</dbReference>
<accession>A0A4Q0SM25</accession>
<keyword evidence="1" id="KW-1133">Transmembrane helix</keyword>
<dbReference type="AlphaFoldDB" id="A0A4Q0SM25"/>
<evidence type="ECO:0000256" key="1">
    <source>
        <dbReference type="SAM" id="Phobius"/>
    </source>
</evidence>
<gene>
    <name evidence="2" type="ORF">XH94_12695</name>
</gene>
<sequence>MGTYHDDFKQRGIENVKLQIKHANFAPEKDEAARKWVAAEEQKWPRRGFYLAIVTAIIAIAGLYLKK</sequence>
<organism evidence="2 3">
    <name type="scientific">Bradyrhizobium zhanjiangense</name>
    <dbReference type="NCBI Taxonomy" id="1325107"/>
    <lineage>
        <taxon>Bacteria</taxon>
        <taxon>Pseudomonadati</taxon>
        <taxon>Pseudomonadota</taxon>
        <taxon>Alphaproteobacteria</taxon>
        <taxon>Hyphomicrobiales</taxon>
        <taxon>Nitrobacteraceae</taxon>
        <taxon>Bradyrhizobium</taxon>
    </lineage>
</organism>
<protein>
    <submittedName>
        <fullName evidence="2">Uncharacterized protein</fullName>
    </submittedName>
</protein>
<dbReference type="Proteomes" id="UP000290565">
    <property type="component" value="Unassembled WGS sequence"/>
</dbReference>
<evidence type="ECO:0000313" key="3">
    <source>
        <dbReference type="Proteomes" id="UP000290565"/>
    </source>
</evidence>